<sequence>TLLHMEASALTLFTDDLRSDWQIDMDAIAAARTRRIGGNAVDFMNSVKTKKQNKRVNTSLTLENGACGNALCSFLWSDGSSQFVSGCTPKGSLNQDGGTI</sequence>
<reference evidence="1 2" key="1">
    <citation type="journal article" date="2021" name="Sci. Rep.">
        <title>The distribution of antibiotic resistance genes in chicken gut microbiota commensals.</title>
        <authorList>
            <person name="Juricova H."/>
            <person name="Matiasovicova J."/>
            <person name="Kubasova T."/>
            <person name="Cejkova D."/>
            <person name="Rychlik I."/>
        </authorList>
    </citation>
    <scope>NUCLEOTIDE SEQUENCE [LARGE SCALE GENOMIC DNA]</scope>
    <source>
        <strain evidence="1 2">An829</strain>
    </source>
</reference>
<keyword evidence="2" id="KW-1185">Reference proteome</keyword>
<accession>A0ABS2DVB9</accession>
<dbReference type="EMBL" id="JACJJC010000287">
    <property type="protein sequence ID" value="MBM6705284.1"/>
    <property type="molecule type" value="Genomic_DNA"/>
</dbReference>
<protein>
    <submittedName>
        <fullName evidence="1">Uncharacterized protein</fullName>
    </submittedName>
</protein>
<organism evidence="1 2">
    <name type="scientific">Sutterella massiliensis</name>
    <dbReference type="NCBI Taxonomy" id="1816689"/>
    <lineage>
        <taxon>Bacteria</taxon>
        <taxon>Pseudomonadati</taxon>
        <taxon>Pseudomonadota</taxon>
        <taxon>Betaproteobacteria</taxon>
        <taxon>Burkholderiales</taxon>
        <taxon>Sutterellaceae</taxon>
        <taxon>Sutterella</taxon>
    </lineage>
</organism>
<evidence type="ECO:0000313" key="1">
    <source>
        <dbReference type="EMBL" id="MBM6705284.1"/>
    </source>
</evidence>
<comment type="caution">
    <text evidence="1">The sequence shown here is derived from an EMBL/GenBank/DDBJ whole genome shotgun (WGS) entry which is preliminary data.</text>
</comment>
<feature type="non-terminal residue" evidence="1">
    <location>
        <position position="1"/>
    </location>
</feature>
<dbReference type="Proteomes" id="UP000715095">
    <property type="component" value="Unassembled WGS sequence"/>
</dbReference>
<gene>
    <name evidence="1" type="ORF">H6A60_12500</name>
</gene>
<proteinExistence type="predicted"/>
<dbReference type="RefSeq" id="WP_205105166.1">
    <property type="nucleotide sequence ID" value="NZ_JACJJC010000287.1"/>
</dbReference>
<name>A0ABS2DVB9_9BURK</name>
<evidence type="ECO:0000313" key="2">
    <source>
        <dbReference type="Proteomes" id="UP000715095"/>
    </source>
</evidence>